<keyword evidence="4" id="KW-1185">Reference proteome</keyword>
<dbReference type="HOGENOM" id="CLU_012253_1_1_4"/>
<sequence length="394" mass="41777">MHRTSPIKSIRRQLAAALALLLAVPLVHAELPASGQPPAAQQAWRAVTVAGGIPNPWGLAWLPDGRALVTGKYGTLHVLNGQRFDTVALDGLPAVFSGGQGGLLDIALHPQDKDPNNVRVYMTMSTGDNQNNRSTLVQGLFDGKRVHSIRTLFKAIPDKSGGQHFGSRLLFLPDGSLLMSVADGGNPPLRIGNMLARDQAQNLGSHLGSILRLTDQGKAAPGNPLAARQGALPEIWSYGHRNVQGLARDPVSGRVWATEHGPYGGDELNLVEGGGNYGWPLQTYGADYQTHQPVGKHEVPGMINPKVAWVPSPAPSGLAVYNGGKIAAWNGSVFSGGLAAQDIRRIALDANGNVTGQERLAIGARVRDVRQGPDGQLYALTDESNGRLLRIVAE</sequence>
<dbReference type="eggNOG" id="COG2133">
    <property type="taxonomic scope" value="Bacteria"/>
</dbReference>
<evidence type="ECO:0000259" key="2">
    <source>
        <dbReference type="Pfam" id="PF07995"/>
    </source>
</evidence>
<protein>
    <submittedName>
        <fullName evidence="3">Glucose / Sorbosone dehydrogenase family protein</fullName>
    </submittedName>
</protein>
<dbReference type="OrthoDB" id="9770043at2"/>
<dbReference type="AlphaFoldDB" id="W0V7W1"/>
<feature type="chain" id="PRO_5004797443" evidence="1">
    <location>
        <begin position="30"/>
        <end position="394"/>
    </location>
</feature>
<evidence type="ECO:0000256" key="1">
    <source>
        <dbReference type="SAM" id="SignalP"/>
    </source>
</evidence>
<reference evidence="3 4" key="1">
    <citation type="journal article" date="2015" name="Genome Announc.">
        <title>Genome Sequence of Mushroom Soft-Rot Pathogen Janthinobacterium agaricidamnosum.</title>
        <authorList>
            <person name="Graupner K."/>
            <person name="Lackner G."/>
            <person name="Hertweck C."/>
        </authorList>
    </citation>
    <scope>NUCLEOTIDE SEQUENCE [LARGE SCALE GENOMIC DNA]</scope>
    <source>
        <strain evidence="4">NBRC 102515 / DSM 9628</strain>
    </source>
</reference>
<dbReference type="Pfam" id="PF07995">
    <property type="entry name" value="GSDH"/>
    <property type="match status" value="1"/>
</dbReference>
<keyword evidence="1" id="KW-0732">Signal</keyword>
<dbReference type="Proteomes" id="UP000027604">
    <property type="component" value="Chromosome I"/>
</dbReference>
<dbReference type="PATRIC" id="fig|1349767.4.peg.5109"/>
<organism evidence="3 4">
    <name type="scientific">Janthinobacterium agaricidamnosum NBRC 102515 = DSM 9628</name>
    <dbReference type="NCBI Taxonomy" id="1349767"/>
    <lineage>
        <taxon>Bacteria</taxon>
        <taxon>Pseudomonadati</taxon>
        <taxon>Pseudomonadota</taxon>
        <taxon>Betaproteobacteria</taxon>
        <taxon>Burkholderiales</taxon>
        <taxon>Oxalobacteraceae</taxon>
        <taxon>Janthinobacterium</taxon>
    </lineage>
</organism>
<gene>
    <name evidence="3" type="ORF">GJA_3321</name>
</gene>
<dbReference type="InterPro" id="IPR012938">
    <property type="entry name" value="Glc/Sorbosone_DH"/>
</dbReference>
<proteinExistence type="predicted"/>
<dbReference type="Gene3D" id="2.120.10.30">
    <property type="entry name" value="TolB, C-terminal domain"/>
    <property type="match status" value="1"/>
</dbReference>
<dbReference type="KEGG" id="jag:GJA_3321"/>
<dbReference type="InterPro" id="IPR011041">
    <property type="entry name" value="Quinoprot_gluc/sorb_DH_b-prop"/>
</dbReference>
<evidence type="ECO:0000313" key="4">
    <source>
        <dbReference type="Proteomes" id="UP000027604"/>
    </source>
</evidence>
<dbReference type="EMBL" id="HG322949">
    <property type="protein sequence ID" value="CDG83941.1"/>
    <property type="molecule type" value="Genomic_DNA"/>
</dbReference>
<evidence type="ECO:0000313" key="3">
    <source>
        <dbReference type="EMBL" id="CDG83941.1"/>
    </source>
</evidence>
<dbReference type="RefSeq" id="WP_051780949.1">
    <property type="nucleotide sequence ID" value="NZ_BCTH01000027.1"/>
</dbReference>
<dbReference type="SUPFAM" id="SSF50952">
    <property type="entry name" value="Soluble quinoprotein glucose dehydrogenase"/>
    <property type="match status" value="1"/>
</dbReference>
<feature type="signal peptide" evidence="1">
    <location>
        <begin position="1"/>
        <end position="29"/>
    </location>
</feature>
<feature type="domain" description="Glucose/Sorbosone dehydrogenase" evidence="2">
    <location>
        <begin position="55"/>
        <end position="390"/>
    </location>
</feature>
<dbReference type="PANTHER" id="PTHR19328">
    <property type="entry name" value="HEDGEHOG-INTERACTING PROTEIN"/>
    <property type="match status" value="1"/>
</dbReference>
<accession>W0V7W1</accession>
<dbReference type="PANTHER" id="PTHR19328:SF75">
    <property type="entry name" value="ALDOSE SUGAR DEHYDROGENASE YLII"/>
    <property type="match status" value="1"/>
</dbReference>
<name>W0V7W1_9BURK</name>
<dbReference type="InterPro" id="IPR011042">
    <property type="entry name" value="6-blade_b-propeller_TolB-like"/>
</dbReference>